<evidence type="ECO:0000313" key="2">
    <source>
        <dbReference type="WBParaSite" id="Csp11.Scaffold17.g72.t1"/>
    </source>
</evidence>
<protein>
    <submittedName>
        <fullName evidence="2">Uncharacterized protein</fullName>
    </submittedName>
</protein>
<name>A0A1I7SXM1_9PELO</name>
<reference evidence="2" key="1">
    <citation type="submission" date="2016-11" db="UniProtKB">
        <authorList>
            <consortium name="WormBaseParasite"/>
        </authorList>
    </citation>
    <scope>IDENTIFICATION</scope>
</reference>
<keyword evidence="1" id="KW-1185">Reference proteome</keyword>
<organism evidence="1 2">
    <name type="scientific">Caenorhabditis tropicalis</name>
    <dbReference type="NCBI Taxonomy" id="1561998"/>
    <lineage>
        <taxon>Eukaryota</taxon>
        <taxon>Metazoa</taxon>
        <taxon>Ecdysozoa</taxon>
        <taxon>Nematoda</taxon>
        <taxon>Chromadorea</taxon>
        <taxon>Rhabditida</taxon>
        <taxon>Rhabditina</taxon>
        <taxon>Rhabditomorpha</taxon>
        <taxon>Rhabditoidea</taxon>
        <taxon>Rhabditidae</taxon>
        <taxon>Peloderinae</taxon>
        <taxon>Caenorhabditis</taxon>
    </lineage>
</organism>
<dbReference type="AlphaFoldDB" id="A0A1I7SXM1"/>
<dbReference type="WBParaSite" id="Csp11.Scaffold17.g72.t1">
    <property type="protein sequence ID" value="Csp11.Scaffold17.g72.t1"/>
    <property type="gene ID" value="Csp11.Scaffold17.g72"/>
</dbReference>
<proteinExistence type="predicted"/>
<dbReference type="Proteomes" id="UP000095282">
    <property type="component" value="Unplaced"/>
</dbReference>
<accession>A0A1I7SXM1</accession>
<evidence type="ECO:0000313" key="1">
    <source>
        <dbReference type="Proteomes" id="UP000095282"/>
    </source>
</evidence>
<sequence length="99" mass="11675">MTELKKRWGKRKWDGEKEKEKMATAAEGACLNLKIGDERWRIVRMMVAWIEITSMFCGVSEDWQEFFDNEFSRIEINELKTGYLSLELNSESFLSESVI</sequence>